<reference evidence="6 7" key="1">
    <citation type="journal article" date="2012" name="PLoS Pathog.">
        <title>Diverse lifestyles and strategies of plant pathogenesis encoded in the genomes of eighteen Dothideomycetes fungi.</title>
        <authorList>
            <person name="Ohm R.A."/>
            <person name="Feau N."/>
            <person name="Henrissat B."/>
            <person name="Schoch C.L."/>
            <person name="Horwitz B.A."/>
            <person name="Barry K.W."/>
            <person name="Condon B.J."/>
            <person name="Copeland A.C."/>
            <person name="Dhillon B."/>
            <person name="Glaser F."/>
            <person name="Hesse C.N."/>
            <person name="Kosti I."/>
            <person name="LaButti K."/>
            <person name="Lindquist E.A."/>
            <person name="Lucas S."/>
            <person name="Salamov A.A."/>
            <person name="Bradshaw R.E."/>
            <person name="Ciuffetti L."/>
            <person name="Hamelin R.C."/>
            <person name="Kema G.H.J."/>
            <person name="Lawrence C."/>
            <person name="Scott J.A."/>
            <person name="Spatafora J.W."/>
            <person name="Turgeon B.G."/>
            <person name="de Wit P.J.G.M."/>
            <person name="Zhong S."/>
            <person name="Goodwin S.B."/>
            <person name="Grigoriev I.V."/>
        </authorList>
    </citation>
    <scope>NUCLEOTIDE SEQUENCE [LARGE SCALE GENOMIC DNA]</scope>
    <source>
        <strain evidence="6 7">SO2202</strain>
    </source>
</reference>
<accession>N1QEA3</accession>
<dbReference type="STRING" id="692275.N1QEA3"/>
<dbReference type="Pfam" id="PF00264">
    <property type="entry name" value="Tyrosinase"/>
    <property type="match status" value="1"/>
</dbReference>
<dbReference type="Gene3D" id="1.10.1280.10">
    <property type="entry name" value="Di-copper center containing domain from catechol oxidase"/>
    <property type="match status" value="1"/>
</dbReference>
<dbReference type="eggNOG" id="ENOG502S31Y">
    <property type="taxonomic scope" value="Eukaryota"/>
</dbReference>
<feature type="chain" id="PRO_5004109777" evidence="3">
    <location>
        <begin position="21"/>
        <end position="331"/>
    </location>
</feature>
<dbReference type="PRINTS" id="PR00092">
    <property type="entry name" value="TYROSINASE"/>
</dbReference>
<dbReference type="RefSeq" id="XP_016757378.1">
    <property type="nucleotide sequence ID" value="XM_016909955.1"/>
</dbReference>
<evidence type="ECO:0000256" key="2">
    <source>
        <dbReference type="ARBA" id="ARBA00023008"/>
    </source>
</evidence>
<dbReference type="GeneID" id="27907092"/>
<proteinExistence type="predicted"/>
<sequence length="331" mass="36241">MMLLNSVCVLLSSYLAIVEAAAVPATPPASYSSSSSCTNPSKRPEWRALSQAQKTTYIKAVQCLTTKPSRLGLKTSLYEDFAYVHAHLNTEIHFNAKFLPWHRYFTSIYESALRNDCTYTGPFPYWDWVQDNAAPSKSPIWSPTSGFGGNGNGTGFQSPARPGPLIRCVTDGPFKNLRPTYRQTTVEPHCLNRAWNDGIGSNPPDGIGRMQGAAYAPAVMANITAKTTFVDFWQALENGPHGAVHQGISGDMGPSTSPNDPMFFVHHAQIDRLWEQWRQADLKARAVMFGGNNSDGSKASLNDVLPMMGLAKDVRVKDVMSTTAGGFCYGY</sequence>
<feature type="signal peptide" evidence="3">
    <location>
        <begin position="1"/>
        <end position="20"/>
    </location>
</feature>
<dbReference type="HOGENOM" id="CLU_035914_1_2_1"/>
<evidence type="ECO:0000313" key="6">
    <source>
        <dbReference type="EMBL" id="EMF09257.1"/>
    </source>
</evidence>
<organism evidence="6 7">
    <name type="scientific">Sphaerulina musiva (strain SO2202)</name>
    <name type="common">Poplar stem canker fungus</name>
    <name type="synonym">Septoria musiva</name>
    <dbReference type="NCBI Taxonomy" id="692275"/>
    <lineage>
        <taxon>Eukaryota</taxon>
        <taxon>Fungi</taxon>
        <taxon>Dikarya</taxon>
        <taxon>Ascomycota</taxon>
        <taxon>Pezizomycotina</taxon>
        <taxon>Dothideomycetes</taxon>
        <taxon>Dothideomycetidae</taxon>
        <taxon>Mycosphaerellales</taxon>
        <taxon>Mycosphaerellaceae</taxon>
        <taxon>Sphaerulina</taxon>
    </lineage>
</organism>
<evidence type="ECO:0000313" key="7">
    <source>
        <dbReference type="Proteomes" id="UP000016931"/>
    </source>
</evidence>
<feature type="domain" description="Tyrosinase copper-binding" evidence="4">
    <location>
        <begin position="93"/>
        <end position="110"/>
    </location>
</feature>
<dbReference type="Proteomes" id="UP000016931">
    <property type="component" value="Unassembled WGS sequence"/>
</dbReference>
<keyword evidence="7" id="KW-1185">Reference proteome</keyword>
<dbReference type="AlphaFoldDB" id="N1QEA3"/>
<keyword evidence="2" id="KW-0186">Copper</keyword>
<dbReference type="PROSITE" id="PS00497">
    <property type="entry name" value="TYROSINASE_1"/>
    <property type="match status" value="1"/>
</dbReference>
<dbReference type="InterPro" id="IPR050316">
    <property type="entry name" value="Tyrosinase/Hemocyanin"/>
</dbReference>
<dbReference type="PROSITE" id="PS00498">
    <property type="entry name" value="TYROSINASE_2"/>
    <property type="match status" value="1"/>
</dbReference>
<dbReference type="SUPFAM" id="SSF48056">
    <property type="entry name" value="Di-copper centre-containing domain"/>
    <property type="match status" value="1"/>
</dbReference>
<name>N1QEA3_SPHMS</name>
<dbReference type="GO" id="GO:0016491">
    <property type="term" value="F:oxidoreductase activity"/>
    <property type="evidence" value="ECO:0007669"/>
    <property type="project" value="InterPro"/>
</dbReference>
<evidence type="ECO:0000259" key="4">
    <source>
        <dbReference type="PROSITE" id="PS00497"/>
    </source>
</evidence>
<dbReference type="PANTHER" id="PTHR11474">
    <property type="entry name" value="TYROSINASE FAMILY MEMBER"/>
    <property type="match status" value="1"/>
</dbReference>
<keyword evidence="1" id="KW-0479">Metal-binding</keyword>
<dbReference type="PANTHER" id="PTHR11474:SF126">
    <property type="entry name" value="TYROSINASE-LIKE PROTEIN TYR-1-RELATED"/>
    <property type="match status" value="1"/>
</dbReference>
<dbReference type="EMBL" id="KB456269">
    <property type="protein sequence ID" value="EMF09257.1"/>
    <property type="molecule type" value="Genomic_DNA"/>
</dbReference>
<dbReference type="InterPro" id="IPR002227">
    <property type="entry name" value="Tyrosinase_Cu-bd"/>
</dbReference>
<protein>
    <submittedName>
        <fullName evidence="6">Di-copper centre-containing protein</fullName>
    </submittedName>
</protein>
<gene>
    <name evidence="6" type="ORF">SEPMUDRAFT_71818</name>
</gene>
<dbReference type="OMA" id="NHNRVHR"/>
<evidence type="ECO:0000259" key="5">
    <source>
        <dbReference type="PROSITE" id="PS00498"/>
    </source>
</evidence>
<feature type="domain" description="Tyrosinase copper-binding" evidence="5">
    <location>
        <begin position="260"/>
        <end position="271"/>
    </location>
</feature>
<evidence type="ECO:0000256" key="1">
    <source>
        <dbReference type="ARBA" id="ARBA00022723"/>
    </source>
</evidence>
<keyword evidence="3" id="KW-0732">Signal</keyword>
<dbReference type="OrthoDB" id="6132182at2759"/>
<dbReference type="InterPro" id="IPR008922">
    <property type="entry name" value="Di-copper_centre_dom_sf"/>
</dbReference>
<dbReference type="GO" id="GO:0046872">
    <property type="term" value="F:metal ion binding"/>
    <property type="evidence" value="ECO:0007669"/>
    <property type="project" value="UniProtKB-KW"/>
</dbReference>
<evidence type="ECO:0000256" key="3">
    <source>
        <dbReference type="SAM" id="SignalP"/>
    </source>
</evidence>